<accession>A0AA86RDS0</accession>
<protein>
    <submittedName>
        <fullName evidence="2">Hypothetical_protein</fullName>
    </submittedName>
</protein>
<reference evidence="2 3" key="2">
    <citation type="submission" date="2024-07" db="EMBL/GenBank/DDBJ databases">
        <authorList>
            <person name="Akdeniz Z."/>
        </authorList>
    </citation>
    <scope>NUCLEOTIDE SEQUENCE [LARGE SCALE GENOMIC DNA]</scope>
</reference>
<reference evidence="1" key="1">
    <citation type="submission" date="2023-06" db="EMBL/GenBank/DDBJ databases">
        <authorList>
            <person name="Kurt Z."/>
        </authorList>
    </citation>
    <scope>NUCLEOTIDE SEQUENCE</scope>
</reference>
<dbReference type="Proteomes" id="UP001642409">
    <property type="component" value="Unassembled WGS sequence"/>
</dbReference>
<comment type="caution">
    <text evidence="1">The sequence shown here is derived from an EMBL/GenBank/DDBJ whole genome shotgun (WGS) entry which is preliminary data.</text>
</comment>
<keyword evidence="3" id="KW-1185">Reference proteome</keyword>
<evidence type="ECO:0000313" key="2">
    <source>
        <dbReference type="EMBL" id="CAL6006478.1"/>
    </source>
</evidence>
<name>A0AA86RDS0_9EUKA</name>
<evidence type="ECO:0000313" key="1">
    <source>
        <dbReference type="EMBL" id="CAI9975735.1"/>
    </source>
</evidence>
<dbReference type="AlphaFoldDB" id="A0AA86RDS0"/>
<gene>
    <name evidence="2" type="ORF">HINF_LOCUS20174</name>
    <name evidence="1" type="ORF">HINF_LOCUS63380</name>
</gene>
<organism evidence="1">
    <name type="scientific">Hexamita inflata</name>
    <dbReference type="NCBI Taxonomy" id="28002"/>
    <lineage>
        <taxon>Eukaryota</taxon>
        <taxon>Metamonada</taxon>
        <taxon>Diplomonadida</taxon>
        <taxon>Hexamitidae</taxon>
        <taxon>Hexamitinae</taxon>
        <taxon>Hexamita</taxon>
    </lineage>
</organism>
<proteinExistence type="predicted"/>
<dbReference type="EMBL" id="CATOUU010001170">
    <property type="protein sequence ID" value="CAI9975735.1"/>
    <property type="molecule type" value="Genomic_DNA"/>
</dbReference>
<evidence type="ECO:0000313" key="3">
    <source>
        <dbReference type="Proteomes" id="UP001642409"/>
    </source>
</evidence>
<sequence length="197" mass="23077">MAKGMPQTIRNPSGLESGNRLNFLMRRRWISVQIGLHEAAVTPLDTYTRAFGCLGLIQQLVFGRLDFNESQKLPWMRMRARQHGSTLIDEQMGTICLAETLKKNSRQWGRFRSGVETTYSPTYPVVQVTYLPQINQININILIYSNYYSYLIYQTHFNLYVTNVVIILNQLQITKESLQYLIQQKIKHHYIKLFELI</sequence>
<dbReference type="EMBL" id="CAXDID020000054">
    <property type="protein sequence ID" value="CAL6006478.1"/>
    <property type="molecule type" value="Genomic_DNA"/>
</dbReference>